<keyword evidence="2" id="KW-1133">Transmembrane helix</keyword>
<name>A0A8J4FQR4_9CHLO</name>
<feature type="region of interest" description="Disordered" evidence="1">
    <location>
        <begin position="430"/>
        <end position="658"/>
    </location>
</feature>
<evidence type="ECO:0000313" key="3">
    <source>
        <dbReference type="EMBL" id="GIL82113.1"/>
    </source>
</evidence>
<dbReference type="PRINTS" id="PR01217">
    <property type="entry name" value="PRICHEXTENSN"/>
</dbReference>
<keyword evidence="4" id="KW-1185">Reference proteome</keyword>
<feature type="transmembrane region" description="Helical" evidence="2">
    <location>
        <begin position="133"/>
        <end position="154"/>
    </location>
</feature>
<feature type="region of interest" description="Disordered" evidence="1">
    <location>
        <begin position="68"/>
        <end position="90"/>
    </location>
</feature>
<feature type="compositionally biased region" description="Low complexity" evidence="1">
    <location>
        <begin position="1318"/>
        <end position="1331"/>
    </location>
</feature>
<proteinExistence type="predicted"/>
<reference evidence="3" key="1">
    <citation type="journal article" date="2021" name="Proc. Natl. Acad. Sci. U.S.A.">
        <title>Three genomes in the algal genus Volvox reveal the fate of a haploid sex-determining region after a transition to homothallism.</title>
        <authorList>
            <person name="Yamamoto K."/>
            <person name="Hamaji T."/>
            <person name="Kawai-Toyooka H."/>
            <person name="Matsuzaki R."/>
            <person name="Takahashi F."/>
            <person name="Nishimura Y."/>
            <person name="Kawachi M."/>
            <person name="Noguchi H."/>
            <person name="Minakuchi Y."/>
            <person name="Umen J.G."/>
            <person name="Toyoda A."/>
            <person name="Nozaki H."/>
        </authorList>
    </citation>
    <scope>NUCLEOTIDE SEQUENCE</scope>
    <source>
        <strain evidence="3">NIES-3786</strain>
    </source>
</reference>
<dbReference type="EMBL" id="BNCP01000023">
    <property type="protein sequence ID" value="GIL82113.1"/>
    <property type="molecule type" value="Genomic_DNA"/>
</dbReference>
<gene>
    <name evidence="3" type="ORF">Vretifemale_11046</name>
</gene>
<evidence type="ECO:0000256" key="2">
    <source>
        <dbReference type="SAM" id="Phobius"/>
    </source>
</evidence>
<feature type="compositionally biased region" description="Pro residues" evidence="1">
    <location>
        <begin position="1302"/>
        <end position="1317"/>
    </location>
</feature>
<comment type="caution">
    <text evidence="3">The sequence shown here is derived from an EMBL/GenBank/DDBJ whole genome shotgun (WGS) entry which is preliminary data.</text>
</comment>
<evidence type="ECO:0000313" key="4">
    <source>
        <dbReference type="Proteomes" id="UP000747110"/>
    </source>
</evidence>
<feature type="compositionally biased region" description="Low complexity" evidence="1">
    <location>
        <begin position="802"/>
        <end position="813"/>
    </location>
</feature>
<feature type="compositionally biased region" description="Low complexity" evidence="1">
    <location>
        <begin position="1063"/>
        <end position="1087"/>
    </location>
</feature>
<feature type="transmembrane region" description="Helical" evidence="2">
    <location>
        <begin position="1002"/>
        <end position="1028"/>
    </location>
</feature>
<feature type="region of interest" description="Disordered" evidence="1">
    <location>
        <begin position="1032"/>
        <end position="1087"/>
    </location>
</feature>
<evidence type="ECO:0000256" key="1">
    <source>
        <dbReference type="SAM" id="MobiDB-lite"/>
    </source>
</evidence>
<feature type="compositionally biased region" description="Low complexity" evidence="1">
    <location>
        <begin position="72"/>
        <end position="86"/>
    </location>
</feature>
<dbReference type="SUPFAM" id="SSF49899">
    <property type="entry name" value="Concanavalin A-like lectins/glucanases"/>
    <property type="match status" value="1"/>
</dbReference>
<dbReference type="Proteomes" id="UP000747110">
    <property type="component" value="Unassembled WGS sequence"/>
</dbReference>
<accession>A0A8J4FQR4</accession>
<protein>
    <submittedName>
        <fullName evidence="3">Uncharacterized protein</fullName>
    </submittedName>
</protein>
<keyword evidence="2" id="KW-0812">Transmembrane</keyword>
<feature type="compositionally biased region" description="Pro residues" evidence="1">
    <location>
        <begin position="631"/>
        <end position="657"/>
    </location>
</feature>
<feature type="region of interest" description="Disordered" evidence="1">
    <location>
        <begin position="1296"/>
        <end position="1331"/>
    </location>
</feature>
<feature type="region of interest" description="Disordered" evidence="1">
    <location>
        <begin position="789"/>
        <end position="813"/>
    </location>
</feature>
<dbReference type="InterPro" id="IPR013320">
    <property type="entry name" value="ConA-like_dom_sf"/>
</dbReference>
<organism evidence="3 4">
    <name type="scientific">Volvox reticuliferus</name>
    <dbReference type="NCBI Taxonomy" id="1737510"/>
    <lineage>
        <taxon>Eukaryota</taxon>
        <taxon>Viridiplantae</taxon>
        <taxon>Chlorophyta</taxon>
        <taxon>core chlorophytes</taxon>
        <taxon>Chlorophyceae</taxon>
        <taxon>CS clade</taxon>
        <taxon>Chlamydomonadales</taxon>
        <taxon>Volvocaceae</taxon>
        <taxon>Volvox</taxon>
    </lineage>
</organism>
<feature type="compositionally biased region" description="Pro residues" evidence="1">
    <location>
        <begin position="430"/>
        <end position="599"/>
    </location>
</feature>
<dbReference type="OrthoDB" id="551634at2759"/>
<feature type="region of interest" description="Disordered" evidence="1">
    <location>
        <begin position="965"/>
        <end position="995"/>
    </location>
</feature>
<keyword evidence="2" id="KW-0472">Membrane</keyword>
<sequence length="1379" mass="141966">MITIPNCTAIKHRRWPMTQNGPVAIRGGAFSSSYGMRNGTSNSPGGDGGNGVKMCGCISDCGSVEAGAGADGSSNNHNSNRNSLGSNHRRNTIDICDSAGTLRCCVRGGPQGWGSRTPPHEMRIRRNGSKSSGAFRIIIAVMLGLITDFSVAAYDGLPTSLRPDVAHFDAGLQQRTIPPSGTLFIWQDAEYDTRPANMIVFNGNCQVRQYYSGGGAVDFDGSSCCGALSNDLSVYSGWDERPDSGFTVVWLGRFTSAAASQWMVGLGLLGPGGGGDGLLISAGGVVTGTTNTGYGINGNWTSTASMRPPYNEWTMEVLVRNTGALTAAYHRCSQSFCLASRVLASAPVRVWGDLMVVGGECGGSENNPPLSTLFRGQVAVILLYGRALSVQEVQQLSDYYRPRFGFARATPMPPPPPSLPLPALSAVLSPPPFLSPSPPPSLPPPHPPQQPTPSPPPSLSPSPPPPRPPPPPPPPPPPSPSPPPSPQTLSPPPQTPSRATPPPLPSPMSPSAPSPPPRKPSPLPPPPLISSPPPPSPPLLPRPPPPSPPLAPPLSSPLPSPPPPRSSLLPPPPPLLPPPPPPPPPPSSTLLNSPPPPAPQTQRPGGPLEPVGSPPLFEITFEPFIPTASLSPPPPPRPPAVSRPQSPRWPQPPPPTATPLLRVPPALMDTMNDAAAVLWATWTVTTPDPTWDGTASGGTGGGGNRTAALTARFPGAAAVAVSSLRLTTPSVILPGQESCSDTLTESLRTLLLQGLQKLLQQLQGTDSGSSGSSSSVNIVCTTGAVAQTSRRRQLLQQGDGATGSSTTTTANGNATISDAICPAGLGDAVRQGPRWEVGVTLSDPQAAAGSSSGRTAAAGDGSLESLDSAELTSLVYDRLRTWAALSSDDPLRSACVPLPTSYGMATKVQVTFRAPLSDTGRLVYRSACPSTSGSGSSPAAPVSSNQLAVQLGLNGAAACGVDDVTTTSTSPPIGTSKKQDATAAGSVDTNGGGGGGSNTGKIAAVAAGGAAAALVVILALTVAVVVVIQRTRRRRRQRCDPDRGNGGGGRAPWQMRFDSPWNTASGSASTPTPTSATTLHTTPPVTTSPLRSIFPLATPNHPLLRWTRGSSNRRAAAYDAQVVPHLSIRELLQHRQLSRQRSVRQQALEGRGGGAWEQGSQESAWRLPWPLLPPLLQPRATATADRTTGSATADVLNPYPGPVDLMQIGPPATAAATAAIVQQGDELQQQQYQREGTVEGLTTTGSPGGGPAAAMPSRLWRYAAEASRGGATATATAVGDSHAAHITANRVASPLTAASEPVAPPPPPSPSPSPSPLLSPLSSAAADGRGSPAAAVATDVVALQPQQQAELSLGLTTGQWTQVQARPVGSAQLLDQWCR</sequence>